<gene>
    <name evidence="1" type="ORF">BECKSD772D_GA0070982_10326</name>
</gene>
<evidence type="ECO:0000313" key="1">
    <source>
        <dbReference type="EMBL" id="VFK78998.1"/>
    </source>
</evidence>
<dbReference type="AlphaFoldDB" id="A0A451BL83"/>
<reference evidence="1" key="1">
    <citation type="submission" date="2019-02" db="EMBL/GenBank/DDBJ databases">
        <authorList>
            <person name="Gruber-Vodicka R. H."/>
            <person name="Seah K. B. B."/>
        </authorList>
    </citation>
    <scope>NUCLEOTIDE SEQUENCE</scope>
    <source>
        <strain evidence="1">BECK_S127</strain>
    </source>
</reference>
<organism evidence="1">
    <name type="scientific">Candidatus Kentrum sp. SD</name>
    <dbReference type="NCBI Taxonomy" id="2126332"/>
    <lineage>
        <taxon>Bacteria</taxon>
        <taxon>Pseudomonadati</taxon>
        <taxon>Pseudomonadota</taxon>
        <taxon>Gammaproteobacteria</taxon>
        <taxon>Candidatus Kentrum</taxon>
    </lineage>
</organism>
<protein>
    <submittedName>
        <fullName evidence="1">IstB-like ATP binding protein</fullName>
    </submittedName>
</protein>
<accession>A0A451BL83</accession>
<name>A0A451BL83_9GAMM</name>
<proteinExistence type="predicted"/>
<sequence>MAQLAKCQLLILDDWGIQKVTAPQRTGLMEIVEDRRGPRFTLVANQRLVDLCHNYIIDIRPIEPYANCFIKRNRPSRTLDADASPGLPISTLKLRELPFDKQED</sequence>
<dbReference type="EMBL" id="CAADHB010000032">
    <property type="protein sequence ID" value="VFK78998.1"/>
    <property type="molecule type" value="Genomic_DNA"/>
</dbReference>